<dbReference type="Gene3D" id="3.40.30.10">
    <property type="entry name" value="Glutaredoxin"/>
    <property type="match status" value="1"/>
</dbReference>
<dbReference type="KEGG" id="hro:HELRODRAFT_180211"/>
<keyword evidence="2 3" id="KW-0560">Oxidoreductase</keyword>
<comment type="catalytic activity">
    <reaction evidence="3">
        <text>methylarsonate + 2 glutathione + H(+) = methylarsonous acid + glutathione disulfide + H2O</text>
        <dbReference type="Rhea" id="RHEA:15969"/>
        <dbReference type="ChEBI" id="CHEBI:15377"/>
        <dbReference type="ChEBI" id="CHEBI:15378"/>
        <dbReference type="ChEBI" id="CHEBI:17826"/>
        <dbReference type="ChEBI" id="CHEBI:33409"/>
        <dbReference type="ChEBI" id="CHEBI:57925"/>
        <dbReference type="ChEBI" id="CHEBI:58297"/>
        <dbReference type="EC" id="1.20.4.2"/>
    </reaction>
</comment>
<dbReference type="EnsemblMetazoa" id="HelroT180211">
    <property type="protein sequence ID" value="HelroP180211"/>
    <property type="gene ID" value="HelroG180211"/>
</dbReference>
<dbReference type="GO" id="GO:0005737">
    <property type="term" value="C:cytoplasm"/>
    <property type="evidence" value="ECO:0000318"/>
    <property type="project" value="GO_Central"/>
</dbReference>
<dbReference type="PANTHER" id="PTHR43968:SF6">
    <property type="entry name" value="GLUTATHIONE S-TRANSFERASE OMEGA"/>
    <property type="match status" value="1"/>
</dbReference>
<dbReference type="EC" id="1.8.5.1" evidence="3"/>
<comment type="catalytic activity">
    <reaction evidence="3">
        <text>RX + glutathione = an S-substituted glutathione + a halide anion + H(+)</text>
        <dbReference type="Rhea" id="RHEA:16437"/>
        <dbReference type="ChEBI" id="CHEBI:15378"/>
        <dbReference type="ChEBI" id="CHEBI:16042"/>
        <dbReference type="ChEBI" id="CHEBI:17792"/>
        <dbReference type="ChEBI" id="CHEBI:57925"/>
        <dbReference type="ChEBI" id="CHEBI:90779"/>
        <dbReference type="EC" id="2.5.1.18"/>
    </reaction>
</comment>
<keyword evidence="3" id="KW-0808">Transferase</keyword>
<organism evidence="7 8">
    <name type="scientific">Helobdella robusta</name>
    <name type="common">Californian leech</name>
    <dbReference type="NCBI Taxonomy" id="6412"/>
    <lineage>
        <taxon>Eukaryota</taxon>
        <taxon>Metazoa</taxon>
        <taxon>Spiralia</taxon>
        <taxon>Lophotrochozoa</taxon>
        <taxon>Annelida</taxon>
        <taxon>Clitellata</taxon>
        <taxon>Hirudinea</taxon>
        <taxon>Rhynchobdellida</taxon>
        <taxon>Glossiphoniidae</taxon>
        <taxon>Helobdella</taxon>
    </lineage>
</organism>
<dbReference type="CTD" id="20207606"/>
<dbReference type="PROSITE" id="PS50404">
    <property type="entry name" value="GST_NTER"/>
    <property type="match status" value="1"/>
</dbReference>
<dbReference type="EC" id="1.20.4.2" evidence="3"/>
<evidence type="ECO:0000259" key="4">
    <source>
        <dbReference type="PROSITE" id="PS50404"/>
    </source>
</evidence>
<dbReference type="EMBL" id="KB097572">
    <property type="protein sequence ID" value="ESN94051.1"/>
    <property type="molecule type" value="Genomic_DNA"/>
</dbReference>
<dbReference type="SFLD" id="SFLDG00358">
    <property type="entry name" value="Main_(cytGST)"/>
    <property type="match status" value="1"/>
</dbReference>
<dbReference type="GeneID" id="20207606"/>
<dbReference type="GO" id="GO:0045174">
    <property type="term" value="F:glutathione dehydrogenase (ascorbate) activity"/>
    <property type="evidence" value="ECO:0000318"/>
    <property type="project" value="GO_Central"/>
</dbReference>
<dbReference type="InterPro" id="IPR004045">
    <property type="entry name" value="Glutathione_S-Trfase_N"/>
</dbReference>
<dbReference type="GO" id="GO:0006749">
    <property type="term" value="P:glutathione metabolic process"/>
    <property type="evidence" value="ECO:0000318"/>
    <property type="project" value="GO_Central"/>
</dbReference>
<feature type="domain" description="GST C-terminal" evidence="5">
    <location>
        <begin position="100"/>
        <end position="227"/>
    </location>
</feature>
<dbReference type="OrthoDB" id="4951845at2759"/>
<dbReference type="SFLD" id="SFLDS00019">
    <property type="entry name" value="Glutathione_Transferase_(cytos"/>
    <property type="match status" value="1"/>
</dbReference>
<dbReference type="EMBL" id="AMQM01007128">
    <property type="status" value="NOT_ANNOTATED_CDS"/>
    <property type="molecule type" value="Genomic_DNA"/>
</dbReference>
<dbReference type="InterPro" id="IPR050983">
    <property type="entry name" value="GST_Omega/HSP26"/>
</dbReference>
<dbReference type="eggNOG" id="KOG0406">
    <property type="taxonomic scope" value="Eukaryota"/>
</dbReference>
<feature type="domain" description="GST N-terminal" evidence="4">
    <location>
        <begin position="16"/>
        <end position="95"/>
    </location>
</feature>
<dbReference type="InterPro" id="IPR036282">
    <property type="entry name" value="Glutathione-S-Trfase_C_sf"/>
</dbReference>
<evidence type="ECO:0000256" key="2">
    <source>
        <dbReference type="ARBA" id="ARBA00023002"/>
    </source>
</evidence>
<evidence type="ECO:0000256" key="1">
    <source>
        <dbReference type="ARBA" id="ARBA00011067"/>
    </source>
</evidence>
<accession>T1FFK7</accession>
<reference evidence="8" key="1">
    <citation type="submission" date="2012-12" db="EMBL/GenBank/DDBJ databases">
        <authorList>
            <person name="Hellsten U."/>
            <person name="Grimwood J."/>
            <person name="Chapman J.A."/>
            <person name="Shapiro H."/>
            <person name="Aerts A."/>
            <person name="Otillar R.P."/>
            <person name="Terry A.Y."/>
            <person name="Boore J.L."/>
            <person name="Simakov O."/>
            <person name="Marletaz F."/>
            <person name="Cho S.-J."/>
            <person name="Edsinger-Gonzales E."/>
            <person name="Havlak P."/>
            <person name="Kuo D.-H."/>
            <person name="Larsson T."/>
            <person name="Lv J."/>
            <person name="Arendt D."/>
            <person name="Savage R."/>
            <person name="Osoegawa K."/>
            <person name="de Jong P."/>
            <person name="Lindberg D.R."/>
            <person name="Seaver E.C."/>
            <person name="Weisblat D.A."/>
            <person name="Putnam N.H."/>
            <person name="Grigoriev I.V."/>
            <person name="Rokhsar D.S."/>
        </authorList>
    </citation>
    <scope>NUCLEOTIDE SEQUENCE</scope>
</reference>
<dbReference type="SUPFAM" id="SSF47616">
    <property type="entry name" value="GST C-terminal domain-like"/>
    <property type="match status" value="1"/>
</dbReference>
<dbReference type="OMA" id="WYTDYSP"/>
<keyword evidence="8" id="KW-1185">Reference proteome</keyword>
<evidence type="ECO:0000313" key="8">
    <source>
        <dbReference type="Proteomes" id="UP000015101"/>
    </source>
</evidence>
<dbReference type="STRING" id="6412.T1FFK7"/>
<dbReference type="PRINTS" id="PR01625">
    <property type="entry name" value="GSTRNSFRASEO"/>
</dbReference>
<evidence type="ECO:0000259" key="5">
    <source>
        <dbReference type="PROSITE" id="PS50405"/>
    </source>
</evidence>
<dbReference type="Pfam" id="PF13417">
    <property type="entry name" value="GST_N_3"/>
    <property type="match status" value="1"/>
</dbReference>
<name>T1FFK7_HELRO</name>
<dbReference type="RefSeq" id="XP_009027791.1">
    <property type="nucleotide sequence ID" value="XM_009029543.1"/>
</dbReference>
<dbReference type="GO" id="GO:0050610">
    <property type="term" value="F:methylarsonate reductase activity"/>
    <property type="evidence" value="ECO:0007669"/>
    <property type="project" value="UniProtKB-UniRule"/>
</dbReference>
<comment type="catalytic activity">
    <reaction evidence="3">
        <text>L-dehydroascorbate + 2 glutathione = glutathione disulfide + L-ascorbate</text>
        <dbReference type="Rhea" id="RHEA:24424"/>
        <dbReference type="ChEBI" id="CHEBI:38290"/>
        <dbReference type="ChEBI" id="CHEBI:57925"/>
        <dbReference type="ChEBI" id="CHEBI:58297"/>
        <dbReference type="ChEBI" id="CHEBI:58539"/>
        <dbReference type="EC" id="1.8.5.1"/>
    </reaction>
</comment>
<reference evidence="7" key="3">
    <citation type="submission" date="2015-06" db="UniProtKB">
        <authorList>
            <consortium name="EnsemblMetazoa"/>
        </authorList>
    </citation>
    <scope>IDENTIFICATION</scope>
</reference>
<dbReference type="PANTHER" id="PTHR43968">
    <property type="match status" value="1"/>
</dbReference>
<dbReference type="InterPro" id="IPR010987">
    <property type="entry name" value="Glutathione-S-Trfase_C-like"/>
</dbReference>
<dbReference type="GO" id="GO:0004364">
    <property type="term" value="F:glutathione transferase activity"/>
    <property type="evidence" value="ECO:0000318"/>
    <property type="project" value="GO_Central"/>
</dbReference>
<dbReference type="EC" id="2.5.1.18" evidence="3"/>
<dbReference type="InterPro" id="IPR036249">
    <property type="entry name" value="Thioredoxin-like_sf"/>
</dbReference>
<dbReference type="FunFam" id="3.40.30.10:FF:000123">
    <property type="entry name" value="Glutathione transferase o1"/>
    <property type="match status" value="1"/>
</dbReference>
<proteinExistence type="inferred from homology"/>
<dbReference type="InterPro" id="IPR005442">
    <property type="entry name" value="GST_omega"/>
</dbReference>
<dbReference type="AlphaFoldDB" id="T1FFK7"/>
<comment type="similarity">
    <text evidence="1 3">Belongs to the GST superfamily. Omega family.</text>
</comment>
<reference evidence="6 8" key="2">
    <citation type="journal article" date="2013" name="Nature">
        <title>Insights into bilaterian evolution from three spiralian genomes.</title>
        <authorList>
            <person name="Simakov O."/>
            <person name="Marletaz F."/>
            <person name="Cho S.J."/>
            <person name="Edsinger-Gonzales E."/>
            <person name="Havlak P."/>
            <person name="Hellsten U."/>
            <person name="Kuo D.H."/>
            <person name="Larsson T."/>
            <person name="Lv J."/>
            <person name="Arendt D."/>
            <person name="Savage R."/>
            <person name="Osoegawa K."/>
            <person name="de Jong P."/>
            <person name="Grimwood J."/>
            <person name="Chapman J.A."/>
            <person name="Shapiro H."/>
            <person name="Aerts A."/>
            <person name="Otillar R.P."/>
            <person name="Terry A.Y."/>
            <person name="Boore J.L."/>
            <person name="Grigoriev I.V."/>
            <person name="Lindberg D.R."/>
            <person name="Seaver E.C."/>
            <person name="Weisblat D.A."/>
            <person name="Putnam N.H."/>
            <person name="Rokhsar D.S."/>
        </authorList>
    </citation>
    <scope>NUCLEOTIDE SEQUENCE</scope>
</reference>
<evidence type="ECO:0000256" key="3">
    <source>
        <dbReference type="RuleBase" id="RU368071"/>
    </source>
</evidence>
<dbReference type="FunFam" id="1.20.1050.10:FF:000009">
    <property type="entry name" value="Glutathione S-transferase omega-1"/>
    <property type="match status" value="1"/>
</dbReference>
<dbReference type="PROSITE" id="PS50405">
    <property type="entry name" value="GST_CTER"/>
    <property type="match status" value="1"/>
</dbReference>
<dbReference type="Gene3D" id="1.20.1050.10">
    <property type="match status" value="1"/>
</dbReference>
<comment type="function">
    <text evidence="3">Exhibits glutathione-dependent thiol transferase activity. Has high dehydroascorbate reductase activity and may contribute to the recycling of ascorbic acid. Participates in the biotransformation of inorganic arsenic and reduces monomethylarsonic acid (MMA).</text>
</comment>
<dbReference type="InterPro" id="IPR040079">
    <property type="entry name" value="Glutathione_S-Trfase"/>
</dbReference>
<dbReference type="SUPFAM" id="SSF52833">
    <property type="entry name" value="Thioredoxin-like"/>
    <property type="match status" value="1"/>
</dbReference>
<dbReference type="HOGENOM" id="CLU_011226_9_2_1"/>
<protein>
    <recommendedName>
        <fullName evidence="3">Glutathione S-transferase omega</fullName>
        <shortName evidence="3">GSTO</shortName>
        <ecNumber evidence="3">1.20.4.2</ecNumber>
        <ecNumber evidence="3">1.8.5.1</ecNumber>
        <ecNumber evidence="3">2.5.1.18</ecNumber>
    </recommendedName>
    <alternativeName>
        <fullName evidence="3">Glutathione-dependent dehydroascorbate reductase</fullName>
    </alternativeName>
    <alternativeName>
        <fullName evidence="3">Monomethylarsonic acid reductase</fullName>
    </alternativeName>
</protein>
<sequence>MENLSTSDEYPKHDPDLMRLYSMRFCPYAERIRLMLQFTKIKYEIININIFDKPKWFIANVNPDGTIPVLQYKNAILTQSSICNEYLNEEFGENKFLSKKPLSRAQQRALIASFDKVSTPFSEINKTSDRSVHKANLPKLLDGLGFYEKELKGPFFGNQKYPSLIDIAIWPWFERFPAISKLNHLDIMSEREFPKLSCWVKNMKKLKSVQRVSLPVDYHVKFYEKKQIGFTDIVDIGL</sequence>
<dbReference type="Proteomes" id="UP000015101">
    <property type="component" value="Unassembled WGS sequence"/>
</dbReference>
<evidence type="ECO:0000313" key="7">
    <source>
        <dbReference type="EnsemblMetazoa" id="HelroP180211"/>
    </source>
</evidence>
<dbReference type="InParanoid" id="T1FFK7"/>
<evidence type="ECO:0000313" key="6">
    <source>
        <dbReference type="EMBL" id="ESN94051.1"/>
    </source>
</evidence>
<gene>
    <name evidence="7" type="primary">20207606</name>
    <name evidence="6" type="ORF">HELRODRAFT_180211</name>
</gene>